<organism evidence="1 2">
    <name type="scientific">Legionella rubrilucens</name>
    <dbReference type="NCBI Taxonomy" id="458"/>
    <lineage>
        <taxon>Bacteria</taxon>
        <taxon>Pseudomonadati</taxon>
        <taxon>Pseudomonadota</taxon>
        <taxon>Gammaproteobacteria</taxon>
        <taxon>Legionellales</taxon>
        <taxon>Legionellaceae</taxon>
        <taxon>Legionella</taxon>
    </lineage>
</organism>
<dbReference type="Proteomes" id="UP000054608">
    <property type="component" value="Unassembled WGS sequence"/>
</dbReference>
<dbReference type="AlphaFoldDB" id="A0A0W0XZ52"/>
<proteinExistence type="predicted"/>
<sequence length="230" mass="26182">MIRLHIICEGQTELQFVQTILSPGISSTSLYIYPAKIGVPGHKGGNVNFQRLLTDLSIRLKGDGECFCTTMLDYYALPNDFPGINESMKIHSIKEKAGVIRSALVKEIIKKLNSNIAQRFIPYIQFHEFEGLLFSQPEKIAEIFNVPATDQRIRTQLNEIRQDFESPEHINNSPHSAPSKRLEALFPQYQKTLHSIRAASEIGLATIRENCELFNNWVIELENLEQSILK</sequence>
<comment type="caution">
    <text evidence="1">The sequence shown here is derived from an EMBL/GenBank/DDBJ whole genome shotgun (WGS) entry which is preliminary data.</text>
</comment>
<dbReference type="PATRIC" id="fig|458.5.peg.713"/>
<name>A0A0W0XZ52_9GAMM</name>
<dbReference type="RefSeq" id="WP_058530800.1">
    <property type="nucleotide sequence ID" value="NZ_CAAAIN010000013.1"/>
</dbReference>
<reference evidence="1 2" key="1">
    <citation type="submission" date="2015-11" db="EMBL/GenBank/DDBJ databases">
        <title>Genomic analysis of 38 Legionella species identifies large and diverse effector repertoires.</title>
        <authorList>
            <person name="Burstein D."/>
            <person name="Amaro F."/>
            <person name="Zusman T."/>
            <person name="Lifshitz Z."/>
            <person name="Cohen O."/>
            <person name="Gilbert J.A."/>
            <person name="Pupko T."/>
            <person name="Shuman H.A."/>
            <person name="Segal G."/>
        </authorList>
    </citation>
    <scope>NUCLEOTIDE SEQUENCE [LARGE SCALE GENOMIC DNA]</scope>
    <source>
        <strain evidence="1 2">WA-270A-C2</strain>
    </source>
</reference>
<accession>A0A0W0XZ52</accession>
<dbReference type="STRING" id="458.Lrub_0687"/>
<dbReference type="InterPro" id="IPR025455">
    <property type="entry name" value="DUF4276"/>
</dbReference>
<keyword evidence="2" id="KW-1185">Reference proteome</keyword>
<evidence type="ECO:0000313" key="1">
    <source>
        <dbReference type="EMBL" id="KTD49588.1"/>
    </source>
</evidence>
<dbReference type="EMBL" id="LNYT01000006">
    <property type="protein sequence ID" value="KTD49588.1"/>
    <property type="molecule type" value="Genomic_DNA"/>
</dbReference>
<evidence type="ECO:0000313" key="2">
    <source>
        <dbReference type="Proteomes" id="UP000054608"/>
    </source>
</evidence>
<evidence type="ECO:0008006" key="3">
    <source>
        <dbReference type="Google" id="ProtNLM"/>
    </source>
</evidence>
<protein>
    <recommendedName>
        <fullName evidence="3">DUF4276 domain-containing protein</fullName>
    </recommendedName>
</protein>
<dbReference type="OrthoDB" id="9801478at2"/>
<dbReference type="Pfam" id="PF14103">
    <property type="entry name" value="DUF4276"/>
    <property type="match status" value="1"/>
</dbReference>
<gene>
    <name evidence="1" type="ORF">Lrub_0687</name>
</gene>